<keyword evidence="3" id="KW-1185">Reference proteome</keyword>
<protein>
    <recommendedName>
        <fullName evidence="1">Iminophenyl-pyruvate dimer synthase domain-containing protein</fullName>
    </recommendedName>
</protein>
<dbReference type="Proteomes" id="UP001642483">
    <property type="component" value="Unassembled WGS sequence"/>
</dbReference>
<dbReference type="PANTHER" id="PTHR34400:SF4">
    <property type="entry name" value="MEMBRANE PROTEIN"/>
    <property type="match status" value="1"/>
</dbReference>
<dbReference type="Pfam" id="PF12902">
    <property type="entry name" value="Ferritin-like"/>
    <property type="match status" value="1"/>
</dbReference>
<dbReference type="SUPFAM" id="SSF82895">
    <property type="entry name" value="TSP-1 type 1 repeat"/>
    <property type="match status" value="1"/>
</dbReference>
<dbReference type="InterPro" id="IPR026820">
    <property type="entry name" value="VioB/RebD_dom"/>
</dbReference>
<feature type="domain" description="Iminophenyl-pyruvate dimer synthase" evidence="1">
    <location>
        <begin position="806"/>
        <end position="1106"/>
    </location>
</feature>
<dbReference type="PANTHER" id="PTHR34400">
    <property type="match status" value="1"/>
</dbReference>
<dbReference type="Gene3D" id="2.20.100.10">
    <property type="entry name" value="Thrombospondin type-1 (TSP1) repeat"/>
    <property type="match status" value="1"/>
</dbReference>
<organism evidence="2 3">
    <name type="scientific">Clavelina lepadiformis</name>
    <name type="common">Light-bulb sea squirt</name>
    <name type="synonym">Ascidia lepadiformis</name>
    <dbReference type="NCBI Taxonomy" id="159417"/>
    <lineage>
        <taxon>Eukaryota</taxon>
        <taxon>Metazoa</taxon>
        <taxon>Chordata</taxon>
        <taxon>Tunicata</taxon>
        <taxon>Ascidiacea</taxon>
        <taxon>Aplousobranchia</taxon>
        <taxon>Clavelinidae</taxon>
        <taxon>Clavelina</taxon>
    </lineage>
</organism>
<name>A0ABP0FP10_CLALP</name>
<evidence type="ECO:0000313" key="3">
    <source>
        <dbReference type="Proteomes" id="UP001642483"/>
    </source>
</evidence>
<dbReference type="InterPro" id="IPR012347">
    <property type="entry name" value="Ferritin-like"/>
</dbReference>
<evidence type="ECO:0000313" key="2">
    <source>
        <dbReference type="EMBL" id="CAK8681369.1"/>
    </source>
</evidence>
<dbReference type="EMBL" id="CAWYQH010000079">
    <property type="protein sequence ID" value="CAK8681369.1"/>
    <property type="molecule type" value="Genomic_DNA"/>
</dbReference>
<reference evidence="2 3" key="1">
    <citation type="submission" date="2024-02" db="EMBL/GenBank/DDBJ databases">
        <authorList>
            <person name="Daric V."/>
            <person name="Darras S."/>
        </authorList>
    </citation>
    <scope>NUCLEOTIDE SEQUENCE [LARGE SCALE GENOMIC DNA]</scope>
</reference>
<comment type="caution">
    <text evidence="2">The sequence shown here is derived from an EMBL/GenBank/DDBJ whole genome shotgun (WGS) entry which is preliminary data.</text>
</comment>
<dbReference type="CDD" id="cd00657">
    <property type="entry name" value="Ferritin_like"/>
    <property type="match status" value="1"/>
</dbReference>
<gene>
    <name evidence="2" type="ORF">CVLEPA_LOCUS11576</name>
</gene>
<dbReference type="Gene3D" id="1.20.1260.10">
    <property type="match status" value="1"/>
</dbReference>
<proteinExistence type="predicted"/>
<dbReference type="SMART" id="SM00209">
    <property type="entry name" value="TSP1"/>
    <property type="match status" value="1"/>
</dbReference>
<dbReference type="SUPFAM" id="SSF47240">
    <property type="entry name" value="Ferritin-like"/>
    <property type="match status" value="1"/>
</dbReference>
<dbReference type="InterPro" id="IPR000884">
    <property type="entry name" value="TSP1_rpt"/>
</dbReference>
<dbReference type="InterPro" id="IPR036383">
    <property type="entry name" value="TSP1_rpt_sf"/>
</dbReference>
<dbReference type="PROSITE" id="PS50092">
    <property type="entry name" value="TSP1"/>
    <property type="match status" value="1"/>
</dbReference>
<sequence length="1291" mass="145156">MFGVVRPILLRELSHNHAHINYRADSPGIMMATYAREVLIILLYLGSFQMIEHALASDWSEWSSWSGCSVTCGPGVRHRQRLCIQGDSLPRDGGRPSSCRGSKILHDKCYAQLCPSYLDWPRIHFKGKFVSDVPTTNNFRCFFQPDGFCPTCSTNRAKTGTMASYMKGTSLPRFEFTKASGNALGNGHFYFHETKVMSACWSGKSDCVIKDPIVGRKIENPYHARMVDLDPDWQQASEIIGLKIHIPGVLSAPMSRAVLTSFVRRQLDSNDDTTAVVYYKGKLTNIKWIDPVYKEKFRNATELSMRFYLDQFQFEGMSGRLTGTIGMTSPDDCLMAYGARLMKSYFYGEVPFHVNRMYKKLVIDMGGVIPCSSSGNFSVSELYLKVLDVVVLPTSDEFCNLINCEDRVLPCDGETYFMLTQGGALNMVHTSQQWYSTYGGIVEISLHWASDAVFDMLSNSRLGIVNQSSTPDLQFRKSKKLSYSICEFFPGLCDHRSTLDENCQIFVMENPNGINIKPKQHITRRLNRGETWKIQTLSSSYGRPVINASVELRIINTLSGLEECKTNPVPCSPVLASPKDILRLKDLAYTDANGLAELSVGVVGNPGFPRQCGLDGQIYPLGFILTYSTPTGRATRIGEGGMFDGIFKPFVQAQARQQCNLQQAFSTVPLALKVFGSLPESLMRKTCPSWEDGVQNIFSFYADIAPAMEKRGVIDLKDVNVVREKLHLINMSMFEFDWEHPNFMPTTRDLSGDKTELIRRWIECEASGSLLQGNGDSSKRTAHKITDVCGTSDNLQQSLAELHDLLQFAIWIELYLLPPYLTAYLSIKQAANKEIRRMLRSIASEEMLHLTLDANVLNAIGGNPNLTDSYWLPSYPTPFPSKTLSFPGLTLRLEKFSTSIAREIFSEIEKPSAPEVSRIIQNIAKTWEKLPADKRCSIGSQQKWKKQSLRNSKASNKTFFDDDNWKNIFQNATRMLEEPRLLTEYTIGSYYTKVMLHLIQLESCIKAISPNKTIFTGDPDRQLGMRHWYASRGLSSGVLFPVFDLKSAIEALLEVVYEGEGGSPCVPYITDLGGDVPSSMNSQTAHDGIITADIEKSHYVKFQELAHSRRLVAVHKEPPPWAGVACMPQPDAICSDSLNARNSNRTSRILLPSFCYVGEQLSIDEKEDVWPIAHIPISDSSPDQDQYYLKKVAPQTRRTSLEFNMIYTNLLHCLESAMNGNVNKMPTCMGKMYELLGAGQKLVQMPIYSRDKSSIEATAAPSWTYLTDPYKEEGENIIDQDNIQQHELEFC</sequence>
<dbReference type="InterPro" id="IPR009078">
    <property type="entry name" value="Ferritin-like_SF"/>
</dbReference>
<accession>A0ABP0FP10</accession>
<evidence type="ECO:0000259" key="1">
    <source>
        <dbReference type="Pfam" id="PF12902"/>
    </source>
</evidence>
<dbReference type="Pfam" id="PF00090">
    <property type="entry name" value="TSP_1"/>
    <property type="match status" value="1"/>
</dbReference>